<keyword evidence="1" id="KW-0175">Coiled coil</keyword>
<dbReference type="RefSeq" id="WP_024997166.1">
    <property type="nucleotide sequence ID" value="NZ_ATZI01000015.1"/>
</dbReference>
<evidence type="ECO:0000313" key="3">
    <source>
        <dbReference type="Proteomes" id="UP000027601"/>
    </source>
</evidence>
<gene>
    <name evidence="2" type="ORF">JCM15093_2769</name>
</gene>
<sequence>MSRLLLIWGFIRRHKYLIATLVFAIIIGFLDENSMVRRVGYAREINRLHEEIEQYRKEYEESTQRLNELTTNPEAIERIARERYFMKKPNEDIYVFEEENKTEKE</sequence>
<reference evidence="2 3" key="1">
    <citation type="journal article" date="2015" name="Microbes Environ.">
        <title>Distribution and evolution of nitrogen fixation genes in the phylum bacteroidetes.</title>
        <authorList>
            <person name="Inoue J."/>
            <person name="Oshima K."/>
            <person name="Suda W."/>
            <person name="Sakamoto M."/>
            <person name="Iino T."/>
            <person name="Noda S."/>
            <person name="Hongoh Y."/>
            <person name="Hattori M."/>
            <person name="Ohkuma M."/>
        </authorList>
    </citation>
    <scope>NUCLEOTIDE SEQUENCE [LARGE SCALE GENOMIC DNA]</scope>
    <source>
        <strain evidence="2 3">JCM 15093</strain>
    </source>
</reference>
<evidence type="ECO:0000313" key="2">
    <source>
        <dbReference type="EMBL" id="GAK37515.1"/>
    </source>
</evidence>
<keyword evidence="3" id="KW-1185">Reference proteome</keyword>
<dbReference type="OrthoDB" id="1467719at2"/>
<accession>A0A069D5A2</accession>
<organism evidence="2 3">
    <name type="scientific">Bacteroides graminisolvens DSM 19988 = JCM 15093</name>
    <dbReference type="NCBI Taxonomy" id="1121097"/>
    <lineage>
        <taxon>Bacteria</taxon>
        <taxon>Pseudomonadati</taxon>
        <taxon>Bacteroidota</taxon>
        <taxon>Bacteroidia</taxon>
        <taxon>Bacteroidales</taxon>
        <taxon>Bacteroidaceae</taxon>
        <taxon>Bacteroides</taxon>
    </lineage>
</organism>
<comment type="caution">
    <text evidence="2">The sequence shown here is derived from an EMBL/GenBank/DDBJ whole genome shotgun (WGS) entry which is preliminary data.</text>
</comment>
<feature type="coiled-coil region" evidence="1">
    <location>
        <begin position="38"/>
        <end position="72"/>
    </location>
</feature>
<dbReference type="STRING" id="1121097.GCA_000428125_02695"/>
<dbReference type="eggNOG" id="COG2919">
    <property type="taxonomic scope" value="Bacteria"/>
</dbReference>
<dbReference type="AlphaFoldDB" id="A0A069D5A2"/>
<protein>
    <submittedName>
        <fullName evidence="2">Putative septum formation initiator-related protein</fullName>
    </submittedName>
</protein>
<proteinExistence type="predicted"/>
<dbReference type="Proteomes" id="UP000027601">
    <property type="component" value="Unassembled WGS sequence"/>
</dbReference>
<evidence type="ECO:0000256" key="1">
    <source>
        <dbReference type="SAM" id="Coils"/>
    </source>
</evidence>
<name>A0A069D5A2_9BACE</name>
<dbReference type="InterPro" id="IPR007060">
    <property type="entry name" value="FtsL/DivIC"/>
</dbReference>
<dbReference type="EMBL" id="BAJS01000022">
    <property type="protein sequence ID" value="GAK37515.1"/>
    <property type="molecule type" value="Genomic_DNA"/>
</dbReference>
<dbReference type="Pfam" id="PF04977">
    <property type="entry name" value="DivIC"/>
    <property type="match status" value="1"/>
</dbReference>